<dbReference type="PANTHER" id="PTHR24189:SF50">
    <property type="entry name" value="ANKYRIN REPEAT AND SOCS BOX PROTEIN 2"/>
    <property type="match status" value="1"/>
</dbReference>
<dbReference type="PANTHER" id="PTHR24189">
    <property type="entry name" value="MYOTROPHIN"/>
    <property type="match status" value="1"/>
</dbReference>
<dbReference type="SUPFAM" id="SSF48403">
    <property type="entry name" value="Ankyrin repeat"/>
    <property type="match status" value="1"/>
</dbReference>
<dbReference type="RefSeq" id="WP_085150179.1">
    <property type="nucleotide sequence ID" value="NZ_AP022612.1"/>
</dbReference>
<keyword evidence="1" id="KW-0677">Repeat</keyword>
<accession>A0A7I7XR51</accession>
<keyword evidence="4" id="KW-1185">Reference proteome</keyword>
<dbReference type="Pfam" id="PF12796">
    <property type="entry name" value="Ank_2"/>
    <property type="match status" value="1"/>
</dbReference>
<evidence type="ECO:0000256" key="1">
    <source>
        <dbReference type="ARBA" id="ARBA00022737"/>
    </source>
</evidence>
<protein>
    <submittedName>
        <fullName evidence="3">Uncharacterized protein</fullName>
    </submittedName>
</protein>
<dbReference type="EMBL" id="AP022612">
    <property type="protein sequence ID" value="BBZ31746.1"/>
    <property type="molecule type" value="Genomic_DNA"/>
</dbReference>
<evidence type="ECO:0000313" key="3">
    <source>
        <dbReference type="EMBL" id="BBZ31746.1"/>
    </source>
</evidence>
<proteinExistence type="predicted"/>
<organism evidence="3 4">
    <name type="scientific">Mycolicibacterium confluentis</name>
    <dbReference type="NCBI Taxonomy" id="28047"/>
    <lineage>
        <taxon>Bacteria</taxon>
        <taxon>Bacillati</taxon>
        <taxon>Actinomycetota</taxon>
        <taxon>Actinomycetes</taxon>
        <taxon>Mycobacteriales</taxon>
        <taxon>Mycobacteriaceae</taxon>
        <taxon>Mycolicibacterium</taxon>
    </lineage>
</organism>
<dbReference type="SMART" id="SM00248">
    <property type="entry name" value="ANK"/>
    <property type="match status" value="3"/>
</dbReference>
<dbReference type="InterPro" id="IPR002110">
    <property type="entry name" value="Ankyrin_rpt"/>
</dbReference>
<reference evidence="3" key="2">
    <citation type="submission" date="2020-02" db="EMBL/GenBank/DDBJ databases">
        <authorList>
            <person name="Matsumoto Y."/>
            <person name="Motooka D."/>
            <person name="Nakamura S."/>
        </authorList>
    </citation>
    <scope>NUCLEOTIDE SEQUENCE</scope>
    <source>
        <strain evidence="3">JCM 13671</strain>
    </source>
</reference>
<sequence>MFSYDALRGRERRELVELAAEHTGRLDEKDVDGKTVVHCAVDANDVEVVEVLLESGAAMEARDRWGNTALWRAVYQLPESVDMVTALLDAGADPDAANNHGATPRQLAAKYADEYPALGELVRRMGESVDVGDEVA</sequence>
<dbReference type="InterPro" id="IPR050745">
    <property type="entry name" value="Multifunctional_regulatory"/>
</dbReference>
<dbReference type="AlphaFoldDB" id="A0A7I7XR51"/>
<dbReference type="PROSITE" id="PS50088">
    <property type="entry name" value="ANK_REPEAT"/>
    <property type="match status" value="1"/>
</dbReference>
<gene>
    <name evidence="3" type="ORF">MCNF_03510</name>
</gene>
<evidence type="ECO:0000313" key="4">
    <source>
        <dbReference type="Proteomes" id="UP000466931"/>
    </source>
</evidence>
<dbReference type="InterPro" id="IPR036770">
    <property type="entry name" value="Ankyrin_rpt-contain_sf"/>
</dbReference>
<dbReference type="OrthoDB" id="4722540at2"/>
<dbReference type="Proteomes" id="UP000466931">
    <property type="component" value="Chromosome"/>
</dbReference>
<name>A0A7I7XR51_9MYCO</name>
<dbReference type="Gene3D" id="1.25.40.20">
    <property type="entry name" value="Ankyrin repeat-containing domain"/>
    <property type="match status" value="1"/>
</dbReference>
<reference evidence="3" key="1">
    <citation type="journal article" date="2019" name="Emerg. Microbes Infect.">
        <title>Comprehensive subspecies identification of 175 nontuberculous mycobacteria species based on 7547 genomic profiles.</title>
        <authorList>
            <person name="Matsumoto Y."/>
            <person name="Kinjo T."/>
            <person name="Motooka D."/>
            <person name="Nabeya D."/>
            <person name="Jung N."/>
            <person name="Uechi K."/>
            <person name="Horii T."/>
            <person name="Iida T."/>
            <person name="Fujita J."/>
            <person name="Nakamura S."/>
        </authorList>
    </citation>
    <scope>NUCLEOTIDE SEQUENCE [LARGE SCALE GENOMIC DNA]</scope>
    <source>
        <strain evidence="3">JCM 13671</strain>
    </source>
</reference>
<keyword evidence="2" id="KW-0040">ANK repeat</keyword>
<dbReference type="PROSITE" id="PS50297">
    <property type="entry name" value="ANK_REP_REGION"/>
    <property type="match status" value="1"/>
</dbReference>
<evidence type="ECO:0000256" key="2">
    <source>
        <dbReference type="ARBA" id="ARBA00023043"/>
    </source>
</evidence>